<reference evidence="7 8" key="1">
    <citation type="journal article" date="2014" name="Genome Announc.">
        <title>Draft genome sequences of eight enterohepatic helicobacter species isolated from both laboratory and wild rodents.</title>
        <authorList>
            <person name="Sheh A."/>
            <person name="Shen Z."/>
            <person name="Fox J.G."/>
        </authorList>
    </citation>
    <scope>NUCLEOTIDE SEQUENCE [LARGE SCALE GENOMIC DNA]</scope>
    <source>
        <strain evidence="7 8">MIT 98-6810</strain>
    </source>
</reference>
<sequence>MIFFLCFYYFGIYYLFAGAISFVIATLWNFLFAKKFIFHHSPHSLLKESSLIYLLVLGA</sequence>
<evidence type="ECO:0000256" key="1">
    <source>
        <dbReference type="ARBA" id="ARBA00004141"/>
    </source>
</evidence>
<dbReference type="OrthoDB" id="9807815at2"/>
<comment type="subcellular location">
    <subcellularLocation>
        <location evidence="1">Membrane</location>
        <topology evidence="1">Multi-pass membrane protein</topology>
    </subcellularLocation>
</comment>
<gene>
    <name evidence="7" type="ORF">LS75_001515</name>
</gene>
<dbReference type="EMBL" id="JRPF02000001">
    <property type="protein sequence ID" value="TLD79635.1"/>
    <property type="molecule type" value="Genomic_DNA"/>
</dbReference>
<feature type="domain" description="GtrA/DPMS transmembrane" evidence="6">
    <location>
        <begin position="2"/>
        <end position="56"/>
    </location>
</feature>
<evidence type="ECO:0000256" key="5">
    <source>
        <dbReference type="SAM" id="Phobius"/>
    </source>
</evidence>
<feature type="transmembrane region" description="Helical" evidence="5">
    <location>
        <begin position="12"/>
        <end position="32"/>
    </location>
</feature>
<protein>
    <recommendedName>
        <fullName evidence="6">GtrA/DPMS transmembrane domain-containing protein</fullName>
    </recommendedName>
</protein>
<dbReference type="Pfam" id="PF04138">
    <property type="entry name" value="GtrA_DPMS_TM"/>
    <property type="match status" value="1"/>
</dbReference>
<proteinExistence type="predicted"/>
<name>A0A4U8S1R9_9HELI</name>
<comment type="caution">
    <text evidence="7">The sequence shown here is derived from an EMBL/GenBank/DDBJ whole genome shotgun (WGS) entry which is preliminary data.</text>
</comment>
<keyword evidence="4 5" id="KW-0472">Membrane</keyword>
<dbReference type="GO" id="GO:0000271">
    <property type="term" value="P:polysaccharide biosynthetic process"/>
    <property type="evidence" value="ECO:0007669"/>
    <property type="project" value="InterPro"/>
</dbReference>
<dbReference type="InterPro" id="IPR007267">
    <property type="entry name" value="GtrA_DPMS_TM"/>
</dbReference>
<accession>A0A4U8S1R9</accession>
<keyword evidence="2 5" id="KW-0812">Transmembrane</keyword>
<evidence type="ECO:0000259" key="6">
    <source>
        <dbReference type="Pfam" id="PF04138"/>
    </source>
</evidence>
<keyword evidence="3 5" id="KW-1133">Transmembrane helix</keyword>
<evidence type="ECO:0000256" key="2">
    <source>
        <dbReference type="ARBA" id="ARBA00022692"/>
    </source>
</evidence>
<evidence type="ECO:0000256" key="4">
    <source>
        <dbReference type="ARBA" id="ARBA00023136"/>
    </source>
</evidence>
<dbReference type="GO" id="GO:0016020">
    <property type="term" value="C:membrane"/>
    <property type="evidence" value="ECO:0007669"/>
    <property type="project" value="UniProtKB-SubCell"/>
</dbReference>
<evidence type="ECO:0000256" key="3">
    <source>
        <dbReference type="ARBA" id="ARBA00022989"/>
    </source>
</evidence>
<organism evidence="7 8">
    <name type="scientific">Helicobacter typhlonius</name>
    <dbReference type="NCBI Taxonomy" id="76936"/>
    <lineage>
        <taxon>Bacteria</taxon>
        <taxon>Pseudomonadati</taxon>
        <taxon>Campylobacterota</taxon>
        <taxon>Epsilonproteobacteria</taxon>
        <taxon>Campylobacterales</taxon>
        <taxon>Helicobacteraceae</taxon>
        <taxon>Helicobacter</taxon>
    </lineage>
</organism>
<evidence type="ECO:0000313" key="8">
    <source>
        <dbReference type="Proteomes" id="UP000029925"/>
    </source>
</evidence>
<dbReference type="Proteomes" id="UP000029925">
    <property type="component" value="Unassembled WGS sequence"/>
</dbReference>
<keyword evidence="8" id="KW-1185">Reference proteome</keyword>
<dbReference type="AlphaFoldDB" id="A0A4U8S1R9"/>
<evidence type="ECO:0000313" key="7">
    <source>
        <dbReference type="EMBL" id="TLD79635.1"/>
    </source>
</evidence>